<evidence type="ECO:0000256" key="3">
    <source>
        <dbReference type="ARBA" id="ARBA00023082"/>
    </source>
</evidence>
<keyword evidence="4" id="KW-0804">Transcription</keyword>
<dbReference type="Gene3D" id="1.10.10.10">
    <property type="entry name" value="Winged helix-like DNA-binding domain superfamily/Winged helix DNA-binding domain"/>
    <property type="match status" value="1"/>
</dbReference>
<dbReference type="NCBIfam" id="TIGR02937">
    <property type="entry name" value="sigma70-ECF"/>
    <property type="match status" value="1"/>
</dbReference>
<evidence type="ECO:0000259" key="5">
    <source>
        <dbReference type="SMART" id="SM00421"/>
    </source>
</evidence>
<proteinExistence type="inferred from homology"/>
<dbReference type="SUPFAM" id="SSF88946">
    <property type="entry name" value="Sigma2 domain of RNA polymerase sigma factors"/>
    <property type="match status" value="1"/>
</dbReference>
<dbReference type="PANTHER" id="PTHR43133">
    <property type="entry name" value="RNA POLYMERASE ECF-TYPE SIGMA FACTO"/>
    <property type="match status" value="1"/>
</dbReference>
<dbReference type="PANTHER" id="PTHR43133:SF46">
    <property type="entry name" value="RNA POLYMERASE SIGMA-70 FACTOR ECF SUBFAMILY"/>
    <property type="match status" value="1"/>
</dbReference>
<dbReference type="InterPro" id="IPR013325">
    <property type="entry name" value="RNA_pol_sigma_r2"/>
</dbReference>
<comment type="caution">
    <text evidence="6">The sequence shown here is derived from an EMBL/GenBank/DDBJ whole genome shotgun (WGS) entry which is preliminary data.</text>
</comment>
<dbReference type="Pfam" id="PF04542">
    <property type="entry name" value="Sigma70_r2"/>
    <property type="match status" value="1"/>
</dbReference>
<comment type="similarity">
    <text evidence="1">Belongs to the sigma-70 factor family. ECF subfamily.</text>
</comment>
<dbReference type="PRINTS" id="PR00038">
    <property type="entry name" value="HTHLUXR"/>
</dbReference>
<dbReference type="Proteomes" id="UP001156940">
    <property type="component" value="Unassembled WGS sequence"/>
</dbReference>
<dbReference type="RefSeq" id="WP_280575208.1">
    <property type="nucleotide sequence ID" value="NZ_JARXRM010000038.1"/>
</dbReference>
<feature type="domain" description="HTH luxR-type" evidence="5">
    <location>
        <begin position="118"/>
        <end position="170"/>
    </location>
</feature>
<dbReference type="Gene3D" id="1.10.1740.10">
    <property type="match status" value="1"/>
</dbReference>
<evidence type="ECO:0000256" key="4">
    <source>
        <dbReference type="ARBA" id="ARBA00023163"/>
    </source>
</evidence>
<dbReference type="InterPro" id="IPR039425">
    <property type="entry name" value="RNA_pol_sigma-70-like"/>
</dbReference>
<keyword evidence="3" id="KW-0731">Sigma factor</keyword>
<dbReference type="InterPro" id="IPR007627">
    <property type="entry name" value="RNA_pol_sigma70_r2"/>
</dbReference>
<dbReference type="InterPro" id="IPR000792">
    <property type="entry name" value="Tscrpt_reg_LuxR_C"/>
</dbReference>
<evidence type="ECO:0000256" key="1">
    <source>
        <dbReference type="ARBA" id="ARBA00010641"/>
    </source>
</evidence>
<gene>
    <name evidence="6" type="ORF">QFW77_13060</name>
</gene>
<sequence length="183" mass="20730">MMSKPSSKHDAFSRFFSETYQSLRRYALRLTGSPCAAEDIVQEAYVRTYQQGERVERPQAFLFVTVRNLAYNQSRQARVAPTDLVGDIDDVGVYHDGGRSPEDGLIAGEEARLLQQAVARLSPQCRAVFTMKLFQGYSYKQIAKELGISTKTVEKHISKALRETHAYMHRQYGLVDKESASDE</sequence>
<dbReference type="EMBL" id="JARXRM010000038">
    <property type="protein sequence ID" value="MDH5823908.1"/>
    <property type="molecule type" value="Genomic_DNA"/>
</dbReference>
<name>A0ABT6JAQ0_9GAMM</name>
<evidence type="ECO:0000256" key="2">
    <source>
        <dbReference type="ARBA" id="ARBA00023015"/>
    </source>
</evidence>
<organism evidence="6 7">
    <name type="scientific">Luteimonas endophytica</name>
    <dbReference type="NCBI Taxonomy" id="3042023"/>
    <lineage>
        <taxon>Bacteria</taxon>
        <taxon>Pseudomonadati</taxon>
        <taxon>Pseudomonadota</taxon>
        <taxon>Gammaproteobacteria</taxon>
        <taxon>Lysobacterales</taxon>
        <taxon>Lysobacteraceae</taxon>
        <taxon>Luteimonas</taxon>
    </lineage>
</organism>
<dbReference type="InterPro" id="IPR013324">
    <property type="entry name" value="RNA_pol_sigma_r3/r4-like"/>
</dbReference>
<dbReference type="InterPro" id="IPR013249">
    <property type="entry name" value="RNA_pol_sigma70_r4_t2"/>
</dbReference>
<dbReference type="Pfam" id="PF08281">
    <property type="entry name" value="Sigma70_r4_2"/>
    <property type="match status" value="1"/>
</dbReference>
<dbReference type="SMART" id="SM00421">
    <property type="entry name" value="HTH_LUXR"/>
    <property type="match status" value="1"/>
</dbReference>
<reference evidence="6 7" key="1">
    <citation type="submission" date="2023-04" db="EMBL/GenBank/DDBJ databases">
        <title>Luteimonas endophyticus RD2P54.</title>
        <authorList>
            <person name="Sun J.-Q."/>
        </authorList>
    </citation>
    <scope>NUCLEOTIDE SEQUENCE [LARGE SCALE GENOMIC DNA]</scope>
    <source>
        <strain evidence="6 7">RD2P54</strain>
    </source>
</reference>
<evidence type="ECO:0000313" key="6">
    <source>
        <dbReference type="EMBL" id="MDH5823908.1"/>
    </source>
</evidence>
<dbReference type="InterPro" id="IPR014284">
    <property type="entry name" value="RNA_pol_sigma-70_dom"/>
</dbReference>
<dbReference type="InterPro" id="IPR036388">
    <property type="entry name" value="WH-like_DNA-bd_sf"/>
</dbReference>
<keyword evidence="2" id="KW-0805">Transcription regulation</keyword>
<keyword evidence="7" id="KW-1185">Reference proteome</keyword>
<evidence type="ECO:0000313" key="7">
    <source>
        <dbReference type="Proteomes" id="UP001156940"/>
    </source>
</evidence>
<accession>A0ABT6JAQ0</accession>
<dbReference type="CDD" id="cd06171">
    <property type="entry name" value="Sigma70_r4"/>
    <property type="match status" value="1"/>
</dbReference>
<dbReference type="SUPFAM" id="SSF88659">
    <property type="entry name" value="Sigma3 and sigma4 domains of RNA polymerase sigma factors"/>
    <property type="match status" value="1"/>
</dbReference>
<protein>
    <submittedName>
        <fullName evidence="6">Sigma-70 family RNA polymerase sigma factor</fullName>
    </submittedName>
</protein>